<dbReference type="InterPro" id="IPR019956">
    <property type="entry name" value="Ubiquitin_dom"/>
</dbReference>
<evidence type="ECO:0000256" key="10">
    <source>
        <dbReference type="ARBA" id="ARBA00023118"/>
    </source>
</evidence>
<dbReference type="SUPFAM" id="SSF81301">
    <property type="entry name" value="Nucleotidyltransferase"/>
    <property type="match status" value="1"/>
</dbReference>
<dbReference type="CTD" id="4938"/>
<evidence type="ECO:0000256" key="8">
    <source>
        <dbReference type="ARBA" id="ARBA00022859"/>
    </source>
</evidence>
<evidence type="ECO:0000256" key="4">
    <source>
        <dbReference type="ARBA" id="ARBA00009526"/>
    </source>
</evidence>
<dbReference type="Pfam" id="PF01909">
    <property type="entry name" value="NTP_transf_2"/>
    <property type="match status" value="1"/>
</dbReference>
<dbReference type="SUPFAM" id="SSF81631">
    <property type="entry name" value="PAP/OAS1 substrate-binding domain"/>
    <property type="match status" value="1"/>
</dbReference>
<dbReference type="GO" id="GO:0005654">
    <property type="term" value="C:nucleoplasm"/>
    <property type="evidence" value="ECO:0007669"/>
    <property type="project" value="TreeGrafter"/>
</dbReference>
<comment type="similarity">
    <text evidence="4">Belongs to the 2-5A synthase family.</text>
</comment>
<dbReference type="OrthoDB" id="1885901at2759"/>
<dbReference type="InterPro" id="IPR006116">
    <property type="entry name" value="NT_2-5OAS_ClassI-CCAase"/>
</dbReference>
<dbReference type="FunFam" id="3.10.20.90:FF:000205">
    <property type="entry name" value="2'-5'-oligoadenylate synthase-like protein 2"/>
    <property type="match status" value="1"/>
</dbReference>
<comment type="catalytic activity">
    <reaction evidence="1">
        <text>3 ATP = 5'-triphosphoadenylyl-(2'-&gt;5')-adenylyl-(2'-&gt;5')-adenosine + 2 diphosphate</text>
        <dbReference type="Rhea" id="RHEA:34407"/>
        <dbReference type="ChEBI" id="CHEBI:30616"/>
        <dbReference type="ChEBI" id="CHEBI:33019"/>
        <dbReference type="ChEBI" id="CHEBI:67143"/>
        <dbReference type="EC" id="2.7.7.84"/>
    </reaction>
</comment>
<dbReference type="Gene3D" id="1.10.1410.20">
    <property type="entry name" value="2'-5'-oligoadenylate synthetase 1, domain 2"/>
    <property type="match status" value="1"/>
</dbReference>
<dbReference type="InParanoid" id="A0A6I9HKB9"/>
<dbReference type="SUPFAM" id="SSF54236">
    <property type="entry name" value="Ubiquitin-like"/>
    <property type="match status" value="2"/>
</dbReference>
<dbReference type="Pfam" id="PF10421">
    <property type="entry name" value="OAS1_C"/>
    <property type="match status" value="1"/>
</dbReference>
<dbReference type="GO" id="GO:0005829">
    <property type="term" value="C:cytosol"/>
    <property type="evidence" value="ECO:0007669"/>
    <property type="project" value="TreeGrafter"/>
</dbReference>
<dbReference type="GO" id="GO:0046872">
    <property type="term" value="F:metal ion binding"/>
    <property type="evidence" value="ECO:0007669"/>
    <property type="project" value="UniProtKB-KW"/>
</dbReference>
<dbReference type="InterPro" id="IPR043519">
    <property type="entry name" value="NT_sf"/>
</dbReference>
<keyword evidence="6" id="KW-0963">Cytoplasm</keyword>
<dbReference type="GO" id="GO:0001730">
    <property type="term" value="F:2'-5'-oligoadenylate synthetase activity"/>
    <property type="evidence" value="ECO:0007669"/>
    <property type="project" value="UniProtKB-EC"/>
</dbReference>
<accession>A0A6I9HKB9</accession>
<reference evidence="13" key="1">
    <citation type="submission" date="2025-08" db="UniProtKB">
        <authorList>
            <consortium name="RefSeq"/>
        </authorList>
    </citation>
    <scope>IDENTIFICATION</scope>
</reference>
<proteinExistence type="inferred from homology"/>
<name>A0A6I9HKB9_GEOFO</name>
<dbReference type="InterPro" id="IPR029071">
    <property type="entry name" value="Ubiquitin-like_domsf"/>
</dbReference>
<dbReference type="InterPro" id="IPR000626">
    <property type="entry name" value="Ubiquitin-like_dom"/>
</dbReference>
<feature type="domain" description="Ubiquitin-like" evidence="11">
    <location>
        <begin position="421"/>
        <end position="501"/>
    </location>
</feature>
<dbReference type="GO" id="GO:0051607">
    <property type="term" value="P:defense response to virus"/>
    <property type="evidence" value="ECO:0007669"/>
    <property type="project" value="UniProtKB-KW"/>
</dbReference>
<dbReference type="RefSeq" id="XP_005422585.1">
    <property type="nucleotide sequence ID" value="XM_005422528.1"/>
</dbReference>
<dbReference type="InterPro" id="IPR002934">
    <property type="entry name" value="Polymerase_NTP_transf_dom"/>
</dbReference>
<dbReference type="CDD" id="cd01811">
    <property type="entry name" value="Ubl1_OASL"/>
    <property type="match status" value="1"/>
</dbReference>
<dbReference type="PROSITE" id="PS50152">
    <property type="entry name" value="25A_SYNTH_3"/>
    <property type="match status" value="1"/>
</dbReference>
<dbReference type="GeneID" id="102035058"/>
<dbReference type="InterPro" id="IPR018952">
    <property type="entry name" value="2-5-oligoAdlate_synth_1_dom2/C"/>
</dbReference>
<dbReference type="InterPro" id="IPR006117">
    <property type="entry name" value="2-5OAS_C_CS"/>
</dbReference>
<dbReference type="GO" id="GO:0045071">
    <property type="term" value="P:negative regulation of viral genome replication"/>
    <property type="evidence" value="ECO:0007669"/>
    <property type="project" value="TreeGrafter"/>
</dbReference>
<sequence>MSALIAYSDAGHLLALVTAHSIARGDTKAAGGTATSLAPADTVAQLLRAGVEVGGSTSEESKGSDTPVSMDVDPAASMNGLRAVTARELDGWIARTLQPSPEFSMQVKGTVWQICEFLKRKCFEHNIHVQKTVKGGSAGKGTALKNNSDADVVLFLSCLSSYEDQKNKRKEILDLIMIKLRDCRESLQFDVCIGEPRYKGPGSTPRSLSLTLSSWETRESIDVDILPAYDALGQVTQDAPPNPEVYVRLLDACRDPGEFSPCFTELQKMFVKHYPAKLKDLLRLVKYWYKELNLQDPNAHLPPKYALELLTIYAWEEGTGSSCSFDMAQGFRTVLELLGRHQDICIYWEKYYSLQHRGIGAHVKGLLRSPRPVILDPADPTGILGQDKNWNLMAQAAAIYCRSLPCLANVQPWNVQPARPVTIEVMQLSGTRLTQRVSPYTTIGQLKDMIHQKWGISPYAQRLAQQEPGRNNITLQDSDTLATHGIFYNTTLALLQTQRMQVLVKDDKNRTTTYTVLPTDTVRQLKEQIQARQGPSANEQRLTYGSRELQDQHTLEHYDVRPMSTIYMLLRLRGGAGPQLPQLPACLPS</sequence>
<dbReference type="FunFam" id="3.30.460.10:FF:000007">
    <property type="entry name" value="2'-5'-oligoadenylate synthetase 1"/>
    <property type="match status" value="1"/>
</dbReference>
<protein>
    <recommendedName>
        <fullName evidence="5">2'-5' oligoadenylate synthase</fullName>
        <ecNumber evidence="5">2.7.7.84</ecNumber>
    </recommendedName>
</protein>
<dbReference type="PROSITE" id="PS00833">
    <property type="entry name" value="25A_SYNTH_2"/>
    <property type="match status" value="1"/>
</dbReference>
<dbReference type="Gene3D" id="3.10.20.90">
    <property type="entry name" value="Phosphatidylinositol 3-kinase Catalytic Subunit, Chain A, domain 1"/>
    <property type="match status" value="2"/>
</dbReference>
<evidence type="ECO:0000256" key="6">
    <source>
        <dbReference type="ARBA" id="ARBA00022490"/>
    </source>
</evidence>
<dbReference type="Proteomes" id="UP000504602">
    <property type="component" value="Unplaced"/>
</dbReference>
<dbReference type="KEGG" id="gfr:102035058"/>
<dbReference type="GO" id="GO:0045087">
    <property type="term" value="P:innate immune response"/>
    <property type="evidence" value="ECO:0007669"/>
    <property type="project" value="UniProtKB-KW"/>
</dbReference>
<evidence type="ECO:0000313" key="12">
    <source>
        <dbReference type="Proteomes" id="UP000504602"/>
    </source>
</evidence>
<dbReference type="GO" id="GO:0016020">
    <property type="term" value="C:membrane"/>
    <property type="evidence" value="ECO:0007669"/>
    <property type="project" value="TreeGrafter"/>
</dbReference>
<evidence type="ECO:0000256" key="7">
    <source>
        <dbReference type="ARBA" id="ARBA00022588"/>
    </source>
</evidence>
<evidence type="ECO:0000256" key="3">
    <source>
        <dbReference type="ARBA" id="ARBA00004496"/>
    </source>
</evidence>
<evidence type="ECO:0000313" key="13">
    <source>
        <dbReference type="RefSeq" id="XP_005422585.1"/>
    </source>
</evidence>
<gene>
    <name evidence="13" type="primary">OAS1</name>
</gene>
<organism evidence="12 13">
    <name type="scientific">Geospiza fortis</name>
    <name type="common">Medium ground-finch</name>
    <dbReference type="NCBI Taxonomy" id="48883"/>
    <lineage>
        <taxon>Eukaryota</taxon>
        <taxon>Metazoa</taxon>
        <taxon>Chordata</taxon>
        <taxon>Craniata</taxon>
        <taxon>Vertebrata</taxon>
        <taxon>Euteleostomi</taxon>
        <taxon>Archelosauria</taxon>
        <taxon>Archosauria</taxon>
        <taxon>Dinosauria</taxon>
        <taxon>Saurischia</taxon>
        <taxon>Theropoda</taxon>
        <taxon>Coelurosauria</taxon>
        <taxon>Aves</taxon>
        <taxon>Neognathae</taxon>
        <taxon>Neoaves</taxon>
        <taxon>Telluraves</taxon>
        <taxon>Australaves</taxon>
        <taxon>Passeriformes</taxon>
        <taxon>Thraupidae</taxon>
        <taxon>Geospiza</taxon>
    </lineage>
</organism>
<dbReference type="PANTHER" id="PTHR11258">
    <property type="entry name" value="2-5 OLIGOADENYLATE SYNTHETASE"/>
    <property type="match status" value="1"/>
</dbReference>
<keyword evidence="12" id="KW-1185">Reference proteome</keyword>
<comment type="cofactor">
    <cofactor evidence="2">
        <name>Mg(2+)</name>
        <dbReference type="ChEBI" id="CHEBI:18420"/>
    </cofactor>
</comment>
<keyword evidence="9" id="KW-0694">RNA-binding</keyword>
<dbReference type="CDD" id="cd05400">
    <property type="entry name" value="NT_2-5OAS_ClassI-CCAase"/>
    <property type="match status" value="1"/>
</dbReference>
<feature type="domain" description="Ubiquitin-like" evidence="11">
    <location>
        <begin position="500"/>
        <end position="575"/>
    </location>
</feature>
<dbReference type="AlphaFoldDB" id="A0A6I9HKB9"/>
<dbReference type="PANTHER" id="PTHR11258:SF7">
    <property type="entry name" value="2'-5'-OLIGOADENYLATE SYNTHASE-LIKE PROTEIN 2"/>
    <property type="match status" value="1"/>
</dbReference>
<evidence type="ECO:0000259" key="11">
    <source>
        <dbReference type="PROSITE" id="PS50053"/>
    </source>
</evidence>
<dbReference type="SMART" id="SM00213">
    <property type="entry name" value="UBQ"/>
    <property type="match status" value="2"/>
</dbReference>
<comment type="subcellular location">
    <subcellularLocation>
        <location evidence="3">Cytoplasm</location>
    </subcellularLocation>
</comment>
<evidence type="ECO:0000256" key="9">
    <source>
        <dbReference type="ARBA" id="ARBA00022884"/>
    </source>
</evidence>
<evidence type="ECO:0000256" key="1">
    <source>
        <dbReference type="ARBA" id="ARBA00001112"/>
    </source>
</evidence>
<keyword evidence="8" id="KW-0391">Immunity</keyword>
<dbReference type="Gene3D" id="3.30.460.10">
    <property type="entry name" value="Beta Polymerase, domain 2"/>
    <property type="match status" value="1"/>
</dbReference>
<evidence type="ECO:0000256" key="2">
    <source>
        <dbReference type="ARBA" id="ARBA00001946"/>
    </source>
</evidence>
<evidence type="ECO:0000256" key="5">
    <source>
        <dbReference type="ARBA" id="ARBA00012577"/>
    </source>
</evidence>
<dbReference type="Pfam" id="PF14560">
    <property type="entry name" value="Ubiquitin_2"/>
    <property type="match status" value="1"/>
</dbReference>
<dbReference type="PROSITE" id="PS50053">
    <property type="entry name" value="UBIQUITIN_2"/>
    <property type="match status" value="2"/>
</dbReference>
<dbReference type="PRINTS" id="PR00348">
    <property type="entry name" value="UBIQUITIN"/>
</dbReference>
<dbReference type="GO" id="GO:0005524">
    <property type="term" value="F:ATP binding"/>
    <property type="evidence" value="ECO:0007669"/>
    <property type="project" value="UniProtKB-KW"/>
</dbReference>
<keyword evidence="7" id="KW-0399">Innate immunity</keyword>
<keyword evidence="10" id="KW-0051">Antiviral defense</keyword>
<dbReference type="FunFam" id="1.10.1410.20:FF:000001">
    <property type="entry name" value="2'-5'-oligoadenylate synthetase 1"/>
    <property type="match status" value="1"/>
</dbReference>
<dbReference type="GO" id="GO:0003725">
    <property type="term" value="F:double-stranded RNA binding"/>
    <property type="evidence" value="ECO:0007669"/>
    <property type="project" value="TreeGrafter"/>
</dbReference>
<dbReference type="Pfam" id="PF00240">
    <property type="entry name" value="ubiquitin"/>
    <property type="match status" value="1"/>
</dbReference>
<dbReference type="EC" id="2.7.7.84" evidence="5"/>